<dbReference type="InterPro" id="IPR007219">
    <property type="entry name" value="XnlR_reg_dom"/>
</dbReference>
<evidence type="ECO:0000313" key="5">
    <source>
        <dbReference type="Proteomes" id="UP000016924"/>
    </source>
</evidence>
<dbReference type="STRING" id="1168221.R7YZP8"/>
<dbReference type="GO" id="GO:0006351">
    <property type="term" value="P:DNA-templated transcription"/>
    <property type="evidence" value="ECO:0007669"/>
    <property type="project" value="InterPro"/>
</dbReference>
<dbReference type="GeneID" id="19903882"/>
<evidence type="ECO:0000256" key="1">
    <source>
        <dbReference type="ARBA" id="ARBA00023242"/>
    </source>
</evidence>
<dbReference type="SMART" id="SM00906">
    <property type="entry name" value="Fungal_trans"/>
    <property type="match status" value="1"/>
</dbReference>
<dbReference type="Proteomes" id="UP000016924">
    <property type="component" value="Unassembled WGS sequence"/>
</dbReference>
<feature type="compositionally biased region" description="Polar residues" evidence="2">
    <location>
        <begin position="29"/>
        <end position="42"/>
    </location>
</feature>
<keyword evidence="5" id="KW-1185">Reference proteome</keyword>
<dbReference type="Pfam" id="PF04082">
    <property type="entry name" value="Fungal_trans"/>
    <property type="match status" value="1"/>
</dbReference>
<dbReference type="OrthoDB" id="103819at2759"/>
<gene>
    <name evidence="4" type="ORF">W97_06571</name>
</gene>
<dbReference type="RefSeq" id="XP_007782635.1">
    <property type="nucleotide sequence ID" value="XM_007784445.1"/>
</dbReference>
<proteinExistence type="predicted"/>
<reference evidence="5" key="1">
    <citation type="submission" date="2012-06" db="EMBL/GenBank/DDBJ databases">
        <title>The genome sequence of Coniosporium apollinis CBS 100218.</title>
        <authorList>
            <consortium name="The Broad Institute Genome Sequencing Platform"/>
            <person name="Cuomo C."/>
            <person name="Gorbushina A."/>
            <person name="Noack S."/>
            <person name="Walker B."/>
            <person name="Young S.K."/>
            <person name="Zeng Q."/>
            <person name="Gargeya S."/>
            <person name="Fitzgerald M."/>
            <person name="Haas B."/>
            <person name="Abouelleil A."/>
            <person name="Alvarado L."/>
            <person name="Arachchi H.M."/>
            <person name="Berlin A.M."/>
            <person name="Chapman S.B."/>
            <person name="Goldberg J."/>
            <person name="Griggs A."/>
            <person name="Gujja S."/>
            <person name="Hansen M."/>
            <person name="Howarth C."/>
            <person name="Imamovic A."/>
            <person name="Larimer J."/>
            <person name="McCowan C."/>
            <person name="Montmayeur A."/>
            <person name="Murphy C."/>
            <person name="Neiman D."/>
            <person name="Pearson M."/>
            <person name="Priest M."/>
            <person name="Roberts A."/>
            <person name="Saif S."/>
            <person name="Shea T."/>
            <person name="Sisk P."/>
            <person name="Sykes S."/>
            <person name="Wortman J."/>
            <person name="Nusbaum C."/>
            <person name="Birren B."/>
        </authorList>
    </citation>
    <scope>NUCLEOTIDE SEQUENCE [LARGE SCALE GENOMIC DNA]</scope>
    <source>
        <strain evidence="5">CBS 100218</strain>
    </source>
</reference>
<dbReference type="eggNOG" id="ENOG502RYZ8">
    <property type="taxonomic scope" value="Eukaryota"/>
</dbReference>
<evidence type="ECO:0000259" key="3">
    <source>
        <dbReference type="SMART" id="SM00906"/>
    </source>
</evidence>
<dbReference type="CDD" id="cd12148">
    <property type="entry name" value="fungal_TF_MHR"/>
    <property type="match status" value="1"/>
</dbReference>
<evidence type="ECO:0000313" key="4">
    <source>
        <dbReference type="EMBL" id="EON67318.1"/>
    </source>
</evidence>
<dbReference type="HOGENOM" id="CLU_009377_1_1_1"/>
<evidence type="ECO:0000256" key="2">
    <source>
        <dbReference type="SAM" id="MobiDB-lite"/>
    </source>
</evidence>
<protein>
    <recommendedName>
        <fullName evidence="3">Xylanolytic transcriptional activator regulatory domain-containing protein</fullName>
    </recommendedName>
</protein>
<dbReference type="GO" id="GO:0008270">
    <property type="term" value="F:zinc ion binding"/>
    <property type="evidence" value="ECO:0007669"/>
    <property type="project" value="InterPro"/>
</dbReference>
<dbReference type="InterPro" id="IPR050987">
    <property type="entry name" value="AtrR-like"/>
</dbReference>
<feature type="region of interest" description="Disordered" evidence="2">
    <location>
        <begin position="29"/>
        <end position="69"/>
    </location>
</feature>
<dbReference type="GO" id="GO:0003700">
    <property type="term" value="F:DNA-binding transcription factor activity"/>
    <property type="evidence" value="ECO:0007669"/>
    <property type="project" value="InterPro"/>
</dbReference>
<sequence>MEERLAGIESTLQNLSSSIQQIAAIQTETGSSLPSPMHQRTSIDMAPPHPARPAATTLREESSFEGTTSLQAHSLHATQIAEQAINDSLGANQSPELLLALTSLKKLLDRQSMASSKELQFSTKEAIDSSPRLRKDMPPLVDTSAVVKRAKDETPLCFYGYFPFLTIDRLAEMCEKVYQNEGVESVPVYITVNVFLYYLFQEYSDVEDEIASNYRQHSERCQLNIQTGLKALSLMLPPLQENIVALLLGATYAIEMSLPSLCWTLTATAARLCQTLGYHRASSFKEDSPESAEAKKSLFFYAYWLDKTLSLRVGCSSTIQDYEVDIDLPAPSPDTNLAAWHAMWINSIEFAAQHGQVYEQLYSPAALRQPEAERVRRALHLAKTLQEIQAKANRIQINPLEHHAPVTLDLYIKSNTVVYHALMALNPFFMPVKRYTLIKSAMRSAGLEARIAGRNTYNEDLASLEAFVRSLQPTSRSSEGLDKAYRLFNLFYVLARSYVQCKTGPSASNIQPGASNFDLLANQGTDEFDRCFAALGWMPGPTGYSADGTAASQPFQPQQSIADAGDGSVPGQQLDLGDWFNSNQYFASLLEEDLSDIIGMLV</sequence>
<dbReference type="PANTHER" id="PTHR46910">
    <property type="entry name" value="TRANSCRIPTION FACTOR PDR1"/>
    <property type="match status" value="1"/>
</dbReference>
<dbReference type="GO" id="GO:0003677">
    <property type="term" value="F:DNA binding"/>
    <property type="evidence" value="ECO:0007669"/>
    <property type="project" value="InterPro"/>
</dbReference>
<dbReference type="OMA" id="CKPSLCW"/>
<organism evidence="4 5">
    <name type="scientific">Coniosporium apollinis (strain CBS 100218)</name>
    <name type="common">Rock-inhabiting black yeast</name>
    <dbReference type="NCBI Taxonomy" id="1168221"/>
    <lineage>
        <taxon>Eukaryota</taxon>
        <taxon>Fungi</taxon>
        <taxon>Dikarya</taxon>
        <taxon>Ascomycota</taxon>
        <taxon>Pezizomycotina</taxon>
        <taxon>Dothideomycetes</taxon>
        <taxon>Dothideomycetes incertae sedis</taxon>
        <taxon>Coniosporium</taxon>
    </lineage>
</organism>
<dbReference type="EMBL" id="JH767586">
    <property type="protein sequence ID" value="EON67318.1"/>
    <property type="molecule type" value="Genomic_DNA"/>
</dbReference>
<name>R7YZP8_CONA1</name>
<keyword evidence="1" id="KW-0539">Nucleus</keyword>
<accession>R7YZP8</accession>
<dbReference type="PANTHER" id="PTHR46910:SF5">
    <property type="entry name" value="ZN(II)2CYS6 TRANSCRIPTION FACTOR (EUROFUNG)"/>
    <property type="match status" value="1"/>
</dbReference>
<feature type="domain" description="Xylanolytic transcriptional activator regulatory" evidence="3">
    <location>
        <begin position="262"/>
        <end position="335"/>
    </location>
</feature>
<dbReference type="AlphaFoldDB" id="R7YZP8"/>